<comment type="subunit">
    <text evidence="13">F-type ATPases have 2 components, F(1) - the catalytic core - and F(0) - the membrane proton channel. F(1) has five subunits: alpha(3), beta(3), gamma(1), delta(1), epsilon(1). F(0) has four main subunits: a(1), b(2) and c(10-14). The alpha and beta chains form an alternating ring which encloses part of the gamma chain. F(1) is attached to F(0) by a central stalk formed by the gamma and epsilon chains, while a peripheral stalk is formed by the delta and b chains.</text>
</comment>
<evidence type="ECO:0000256" key="7">
    <source>
        <dbReference type="ARBA" id="ARBA00022989"/>
    </source>
</evidence>
<comment type="subunit">
    <text evidence="15">F-type ATPases have 2 components, F(1) - the catalytic core - and F(0) - the membrane proton channel. F(1) has five subunits: alpha(3), beta(3), gamma(1), delta(1), epsilon(1). F(0) has three main subunits: a(1), b(2) and c(10-14). The alpha and beta chains form an alternating ring which encloses part of the gamma chain. F(1) is attached to F(0) by a central stalk formed by the gamma and epsilon chains, while a peripheral stalk is formed by the delta and b chains.</text>
</comment>
<evidence type="ECO:0000256" key="4">
    <source>
        <dbReference type="ARBA" id="ARBA00022547"/>
    </source>
</evidence>
<comment type="subcellular location">
    <subcellularLocation>
        <location evidence="15">Cell membrane</location>
        <topology evidence="15">Single-pass membrane protein</topology>
    </subcellularLocation>
    <subcellularLocation>
        <location evidence="14">Endomembrane system</location>
        <topology evidence="14">Single-pass membrane protein</topology>
    </subcellularLocation>
</comment>
<dbReference type="InterPro" id="IPR050059">
    <property type="entry name" value="ATP_synthase_B_chain"/>
</dbReference>
<dbReference type="PANTHER" id="PTHR33445:SF1">
    <property type="entry name" value="ATP SYNTHASE SUBUNIT B"/>
    <property type="match status" value="1"/>
</dbReference>
<evidence type="ECO:0000256" key="10">
    <source>
        <dbReference type="ARBA" id="ARBA00023310"/>
    </source>
</evidence>
<evidence type="ECO:0000256" key="11">
    <source>
        <dbReference type="ARBA" id="ARBA00025198"/>
    </source>
</evidence>
<dbReference type="PANTHER" id="PTHR33445">
    <property type="entry name" value="ATP SYNTHASE SUBUNIT B', CHLOROPLASTIC"/>
    <property type="match status" value="1"/>
</dbReference>
<evidence type="ECO:0000256" key="8">
    <source>
        <dbReference type="ARBA" id="ARBA00023065"/>
    </source>
</evidence>
<dbReference type="NCBIfam" id="NF004413">
    <property type="entry name" value="PRK05759.1-4"/>
    <property type="match status" value="1"/>
</dbReference>
<keyword evidence="6 15" id="KW-0375">Hydrogen ion transport</keyword>
<organism evidence="18 19">
    <name type="scientific">Vibrio rhizosphaerae</name>
    <dbReference type="NCBI Taxonomy" id="398736"/>
    <lineage>
        <taxon>Bacteria</taxon>
        <taxon>Pseudomonadati</taxon>
        <taxon>Pseudomonadota</taxon>
        <taxon>Gammaproteobacteria</taxon>
        <taxon>Vibrionales</taxon>
        <taxon>Vibrionaceae</taxon>
        <taxon>Vibrio</taxon>
    </lineage>
</organism>
<evidence type="ECO:0000256" key="2">
    <source>
        <dbReference type="ARBA" id="ARBA00022448"/>
    </source>
</evidence>
<sequence>MNINATLLGQAIAFALFVWFCMKYVWPPLMAAIEERQKKIADGLSAAERAEKDLDLAKANASERIKEAKQAAAEVIEQANKRKVQILDEARDEAIVERNHLIAQAEAEIESLRIRARDDLRKQVAALAVAGAEKILERSIDKDAHKDILDSITAKL</sequence>
<dbReference type="RefSeq" id="WP_038180496.1">
    <property type="nucleotide sequence ID" value="NZ_AP024903.1"/>
</dbReference>
<keyword evidence="3 15" id="KW-1003">Cell membrane</keyword>
<dbReference type="Gene3D" id="6.10.250.1580">
    <property type="match status" value="1"/>
</dbReference>
<comment type="function">
    <text evidence="12">Component of the F(0) channel, it forms part of the peripheral stalk, linking F(1) to F(0). The b'-subunit is a diverged and duplicated form of b found in plants and photosynthetic bacteria.</text>
</comment>
<evidence type="ECO:0000256" key="1">
    <source>
        <dbReference type="ARBA" id="ARBA00005513"/>
    </source>
</evidence>
<protein>
    <recommendedName>
        <fullName evidence="15">ATP synthase subunit b</fullName>
    </recommendedName>
    <alternativeName>
        <fullName evidence="15">ATP synthase F(0) sector subunit b</fullName>
    </alternativeName>
    <alternativeName>
        <fullName evidence="15">ATPase subunit I</fullName>
    </alternativeName>
    <alternativeName>
        <fullName evidence="15">F-type ATPase subunit b</fullName>
        <shortName evidence="15">F-ATPase subunit b</shortName>
    </alternativeName>
</protein>
<dbReference type="HAMAP" id="MF_01398">
    <property type="entry name" value="ATP_synth_b_bprime"/>
    <property type="match status" value="1"/>
</dbReference>
<keyword evidence="9 15" id="KW-0472">Membrane</keyword>
<accession>A0ABU4IPQ3</accession>
<comment type="similarity">
    <text evidence="1 15 16">Belongs to the ATPase B chain family.</text>
</comment>
<evidence type="ECO:0000256" key="16">
    <source>
        <dbReference type="RuleBase" id="RU003848"/>
    </source>
</evidence>
<dbReference type="Pfam" id="PF00430">
    <property type="entry name" value="ATP-synt_B"/>
    <property type="match status" value="1"/>
</dbReference>
<comment type="function">
    <text evidence="11 15">F(1)F(0) ATP synthase produces ATP from ADP in the presence of a proton or sodium gradient. F-type ATPases consist of two structural domains, F(1) containing the extramembraneous catalytic core and F(0) containing the membrane proton channel, linked together by a central stalk and a peripheral stalk. During catalysis, ATP synthesis in the catalytic domain of F(1) is coupled via a rotary mechanism of the central stalk subunits to proton translocation.</text>
</comment>
<keyword evidence="19" id="KW-1185">Reference proteome</keyword>
<reference evidence="18 19" key="1">
    <citation type="submission" date="2023-11" db="EMBL/GenBank/DDBJ databases">
        <title>Plant-associative lifestyle of Vibrio porteresiae and its evolutionary dynamics.</title>
        <authorList>
            <person name="Rameshkumar N."/>
            <person name="Kirti K."/>
        </authorList>
    </citation>
    <scope>NUCLEOTIDE SEQUENCE [LARGE SCALE GENOMIC DNA]</scope>
    <source>
        <strain evidence="18 19">MSSRF7</strain>
    </source>
</reference>
<evidence type="ECO:0000313" key="18">
    <source>
        <dbReference type="EMBL" id="MDW6091391.1"/>
    </source>
</evidence>
<keyword evidence="2 15" id="KW-0813">Transport</keyword>
<evidence type="ECO:0000256" key="6">
    <source>
        <dbReference type="ARBA" id="ARBA00022781"/>
    </source>
</evidence>
<feature type="transmembrane region" description="Helical" evidence="15">
    <location>
        <begin position="6"/>
        <end position="26"/>
    </location>
</feature>
<dbReference type="SUPFAM" id="SSF81573">
    <property type="entry name" value="F1F0 ATP synthase subunit B, membrane domain"/>
    <property type="match status" value="1"/>
</dbReference>
<keyword evidence="7 15" id="KW-1133">Transmembrane helix</keyword>
<dbReference type="NCBIfam" id="TIGR01144">
    <property type="entry name" value="ATP_synt_b"/>
    <property type="match status" value="1"/>
</dbReference>
<proteinExistence type="inferred from homology"/>
<keyword evidence="5 15" id="KW-0812">Transmembrane</keyword>
<evidence type="ECO:0000256" key="13">
    <source>
        <dbReference type="ARBA" id="ARBA00026054"/>
    </source>
</evidence>
<dbReference type="Proteomes" id="UP001279860">
    <property type="component" value="Unassembled WGS sequence"/>
</dbReference>
<dbReference type="CDD" id="cd06503">
    <property type="entry name" value="ATP-synt_Fo_b"/>
    <property type="match status" value="1"/>
</dbReference>
<gene>
    <name evidence="15 18" type="primary">atpF</name>
    <name evidence="18" type="ORF">SBX64_02285</name>
</gene>
<evidence type="ECO:0000256" key="5">
    <source>
        <dbReference type="ARBA" id="ARBA00022692"/>
    </source>
</evidence>
<keyword evidence="8 15" id="KW-0406">Ion transport</keyword>
<name>A0ABU4IPQ3_9VIBR</name>
<dbReference type="EMBL" id="JAWRCP010000001">
    <property type="protein sequence ID" value="MDW6091391.1"/>
    <property type="molecule type" value="Genomic_DNA"/>
</dbReference>
<comment type="caution">
    <text evidence="18">The sequence shown here is derived from an EMBL/GenBank/DDBJ whole genome shotgun (WGS) entry which is preliminary data.</text>
</comment>
<dbReference type="InterPro" id="IPR005864">
    <property type="entry name" value="ATP_synth_F0_bsu_bac"/>
</dbReference>
<dbReference type="InterPro" id="IPR002146">
    <property type="entry name" value="ATP_synth_b/b'su_bac/chlpt"/>
</dbReference>
<keyword evidence="4 15" id="KW-0138">CF(0)</keyword>
<evidence type="ECO:0000256" key="9">
    <source>
        <dbReference type="ARBA" id="ARBA00023136"/>
    </source>
</evidence>
<keyword evidence="10 15" id="KW-0066">ATP synthesis</keyword>
<evidence type="ECO:0000256" key="17">
    <source>
        <dbReference type="SAM" id="Coils"/>
    </source>
</evidence>
<evidence type="ECO:0000256" key="14">
    <source>
        <dbReference type="ARBA" id="ARBA00037847"/>
    </source>
</evidence>
<evidence type="ECO:0000256" key="3">
    <source>
        <dbReference type="ARBA" id="ARBA00022475"/>
    </source>
</evidence>
<evidence type="ECO:0000313" key="19">
    <source>
        <dbReference type="Proteomes" id="UP001279860"/>
    </source>
</evidence>
<feature type="coiled-coil region" evidence="17">
    <location>
        <begin position="47"/>
        <end position="122"/>
    </location>
</feature>
<evidence type="ECO:0000256" key="15">
    <source>
        <dbReference type="HAMAP-Rule" id="MF_01398"/>
    </source>
</evidence>
<evidence type="ECO:0000256" key="12">
    <source>
        <dbReference type="ARBA" id="ARBA00025614"/>
    </source>
</evidence>
<dbReference type="NCBIfam" id="NF004411">
    <property type="entry name" value="PRK05759.1-2"/>
    <property type="match status" value="1"/>
</dbReference>
<dbReference type="InterPro" id="IPR028987">
    <property type="entry name" value="ATP_synth_B-like_membr_sf"/>
</dbReference>
<keyword evidence="17" id="KW-0175">Coiled coil</keyword>